<keyword evidence="2" id="KW-0547">Nucleotide-binding</keyword>
<gene>
    <name evidence="2" type="ORF">NM203_17870</name>
</gene>
<sequence>MTTDSMKEFRCWSASNVAQTVFSDIGALTGDADSVFLAAHTPTALDHRTGAELGGGRSGEQKVLEALTGRIGDLERNTLVAVTGSSGSGKSHVVRWVHAHLPEDPRYRVLYVPRAVQTLRELLRKVIEGLPGVQSGDLIKRVDAAFAGVKPGELQERLVSEMKIALNWTLDDRASFDGETADQAAKREDRNNMLGVRDAERGRRDGLAELIDLAAFKESLLRPEGALGQLVQSYYTKTSRRDDNEEIFSADDLPLRARGIRTEIRSRTELYELWQIIVRNPEDATKLLAEALRVALPKAVGLRLPGGETLDSLFRASRKALRDQEQELILIFEDLAQFGLVDGELYDQFVTQPGDELAPLRVIFAITDGPYGDLERTVLTRIEHEFHVGGYALARPAEFVARYLNLTRIGRDETHRLWTTDGRESESNWMANACDTRENGLPCRHRDTCHTAFGAVTVEGLGQVGLYPYNEEALKRALKRVGRTPTPRKVLDHCVSEILTEADVHIGNRSYPHERTWNQFDHSVQMQRDVLLAEFPSTDPERNYRALVLWGNESPLAVGVLDAFALESAIPRKSGERDRQSTRQSSGEEARGGFETSLENKLYPVYQWQNGEELPEDDVNAIRTALYALTLDRLNLDQWRIHTYDGRGREFLNKLFNITSFDIEGARGATAGSDSIRFTVTRGPEDVRVLVAARWFRDHGHFDPNQAKWQWPQGSDPGELMVELEARLDEWANIVRTQFLQRSGGSRLAQDAVGIRAVALAASGRRIDTIAGAAPVLAKPAEAPKLPSAHWAEAHTTAERIIHSLSVRNYVGEFAAVRQGEDGDPQLVDPRELDGAVQRFLANPVSSLEEVGRSNSDEVLMRDALQLLQACTAAAPSEAEASAIAVAAIDSLLEGQRPADVGRYAEAVGEAASIAGFFRPRDQLGTFRRHVAEVSATDEVALLTLPEGDVGAVVRSQFAVREIATLAHSLELVRRSMDLTIEECRRSGGGAGDLQALSLEVRSKVQRLEAVVRSLEPQGGA</sequence>
<dbReference type="GO" id="GO:0005524">
    <property type="term" value="F:ATP binding"/>
    <property type="evidence" value="ECO:0007669"/>
    <property type="project" value="UniProtKB-KW"/>
</dbReference>
<dbReference type="RefSeq" id="WP_255061405.1">
    <property type="nucleotide sequence ID" value="NZ_JANDBD010000007.1"/>
</dbReference>
<evidence type="ECO:0000313" key="2">
    <source>
        <dbReference type="EMBL" id="MCP9274059.1"/>
    </source>
</evidence>
<name>A0ABT1M4G5_9MYCO</name>
<protein>
    <submittedName>
        <fullName evidence="2">ATP-binding protein</fullName>
    </submittedName>
</protein>
<evidence type="ECO:0000313" key="3">
    <source>
        <dbReference type="Proteomes" id="UP001651690"/>
    </source>
</evidence>
<reference evidence="2 3" key="1">
    <citation type="submission" date="2022-06" db="EMBL/GenBank/DDBJ databases">
        <title>Mycolicibacterium sp. CAU 1645 isolated from seawater.</title>
        <authorList>
            <person name="Kim W."/>
        </authorList>
    </citation>
    <scope>NUCLEOTIDE SEQUENCE [LARGE SCALE GENOMIC DNA]</scope>
    <source>
        <strain evidence="2 3">CAU 1645</strain>
    </source>
</reference>
<proteinExistence type="predicted"/>
<dbReference type="EMBL" id="JANDBD010000007">
    <property type="protein sequence ID" value="MCP9274059.1"/>
    <property type="molecule type" value="Genomic_DNA"/>
</dbReference>
<comment type="caution">
    <text evidence="2">The sequence shown here is derived from an EMBL/GenBank/DDBJ whole genome shotgun (WGS) entry which is preliminary data.</text>
</comment>
<feature type="compositionally biased region" description="Basic and acidic residues" evidence="1">
    <location>
        <begin position="573"/>
        <end position="592"/>
    </location>
</feature>
<dbReference type="SUPFAM" id="SSF52540">
    <property type="entry name" value="P-loop containing nucleoside triphosphate hydrolases"/>
    <property type="match status" value="1"/>
</dbReference>
<keyword evidence="2" id="KW-0067">ATP-binding</keyword>
<evidence type="ECO:0000256" key="1">
    <source>
        <dbReference type="SAM" id="MobiDB-lite"/>
    </source>
</evidence>
<keyword evidence="3" id="KW-1185">Reference proteome</keyword>
<dbReference type="Proteomes" id="UP001651690">
    <property type="component" value="Unassembled WGS sequence"/>
</dbReference>
<feature type="region of interest" description="Disordered" evidence="1">
    <location>
        <begin position="572"/>
        <end position="594"/>
    </location>
</feature>
<organism evidence="2 3">
    <name type="scientific">Mycolicibacterium arenosum</name>
    <dbReference type="NCBI Taxonomy" id="2952157"/>
    <lineage>
        <taxon>Bacteria</taxon>
        <taxon>Bacillati</taxon>
        <taxon>Actinomycetota</taxon>
        <taxon>Actinomycetes</taxon>
        <taxon>Mycobacteriales</taxon>
        <taxon>Mycobacteriaceae</taxon>
        <taxon>Mycolicibacterium</taxon>
    </lineage>
</organism>
<dbReference type="InterPro" id="IPR027417">
    <property type="entry name" value="P-loop_NTPase"/>
</dbReference>
<accession>A0ABT1M4G5</accession>